<dbReference type="AlphaFoldDB" id="A0A2I0UGW5"/>
<reference evidence="2" key="2">
    <citation type="submission" date="2017-12" db="EMBL/GenBank/DDBJ databases">
        <title>Genome sequence of the Bar-tailed Godwit (Limosa lapponica baueri).</title>
        <authorList>
            <person name="Lima N.C.B."/>
            <person name="Parody-Merino A.M."/>
            <person name="Battley P.F."/>
            <person name="Fidler A.E."/>
            <person name="Prosdocimi F."/>
        </authorList>
    </citation>
    <scope>NUCLEOTIDE SEQUENCE [LARGE SCALE GENOMIC DNA]</scope>
</reference>
<protein>
    <submittedName>
        <fullName evidence="1">Uncharacterized protein</fullName>
    </submittedName>
</protein>
<evidence type="ECO:0000313" key="2">
    <source>
        <dbReference type="Proteomes" id="UP000233556"/>
    </source>
</evidence>
<accession>A0A2I0UGW5</accession>
<evidence type="ECO:0000313" key="1">
    <source>
        <dbReference type="EMBL" id="PKU45279.1"/>
    </source>
</evidence>
<gene>
    <name evidence="1" type="ORF">llap_4415</name>
</gene>
<sequence length="88" mass="10279">MITGLRHLSYEERLRELRLFILEKRRLWGHLIAAFRESKTSQDEQSDFSVSLRSVGVKGPYSYLSVAEKETARAEWHSSDIDMSNCQM</sequence>
<dbReference type="EMBL" id="KZ505769">
    <property type="protein sequence ID" value="PKU45279.1"/>
    <property type="molecule type" value="Genomic_DNA"/>
</dbReference>
<keyword evidence="2" id="KW-1185">Reference proteome</keyword>
<reference evidence="2" key="1">
    <citation type="submission" date="2017-11" db="EMBL/GenBank/DDBJ databases">
        <authorList>
            <person name="Lima N.C."/>
            <person name="Parody-Merino A.M."/>
            <person name="Battley P.F."/>
            <person name="Fidler A.E."/>
            <person name="Prosdocimi F."/>
        </authorList>
    </citation>
    <scope>NUCLEOTIDE SEQUENCE [LARGE SCALE GENOMIC DNA]</scope>
</reference>
<proteinExistence type="predicted"/>
<dbReference type="Proteomes" id="UP000233556">
    <property type="component" value="Unassembled WGS sequence"/>
</dbReference>
<name>A0A2I0UGW5_LIMLA</name>
<organism evidence="1 2">
    <name type="scientific">Limosa lapponica baueri</name>
    <dbReference type="NCBI Taxonomy" id="1758121"/>
    <lineage>
        <taxon>Eukaryota</taxon>
        <taxon>Metazoa</taxon>
        <taxon>Chordata</taxon>
        <taxon>Craniata</taxon>
        <taxon>Vertebrata</taxon>
        <taxon>Euteleostomi</taxon>
        <taxon>Archelosauria</taxon>
        <taxon>Archosauria</taxon>
        <taxon>Dinosauria</taxon>
        <taxon>Saurischia</taxon>
        <taxon>Theropoda</taxon>
        <taxon>Coelurosauria</taxon>
        <taxon>Aves</taxon>
        <taxon>Neognathae</taxon>
        <taxon>Neoaves</taxon>
        <taxon>Charadriiformes</taxon>
        <taxon>Scolopacidae</taxon>
        <taxon>Limosa</taxon>
    </lineage>
</organism>